<keyword evidence="2" id="KW-0472">Membrane</keyword>
<keyword evidence="2" id="KW-0812">Transmembrane</keyword>
<reference evidence="4" key="1">
    <citation type="journal article" date="2019" name="Int. J. Syst. Evol. Microbiol.">
        <title>The Global Catalogue of Microorganisms (GCM) 10K type strain sequencing project: providing services to taxonomists for standard genome sequencing and annotation.</title>
        <authorList>
            <consortium name="The Broad Institute Genomics Platform"/>
            <consortium name="The Broad Institute Genome Sequencing Center for Infectious Disease"/>
            <person name="Wu L."/>
            <person name="Ma J."/>
        </authorList>
    </citation>
    <scope>NUCLEOTIDE SEQUENCE [LARGE SCALE GENOMIC DNA]</scope>
    <source>
        <strain evidence="4">JCM 18054</strain>
    </source>
</reference>
<dbReference type="SUPFAM" id="SSF57884">
    <property type="entry name" value="Ada DNA repair protein, N-terminal domain (N-Ada 10)"/>
    <property type="match status" value="1"/>
</dbReference>
<evidence type="ECO:0000313" key="4">
    <source>
        <dbReference type="Proteomes" id="UP001500192"/>
    </source>
</evidence>
<gene>
    <name evidence="3" type="ORF">GCM10023214_55660</name>
</gene>
<feature type="compositionally biased region" description="Acidic residues" evidence="1">
    <location>
        <begin position="63"/>
        <end position="85"/>
    </location>
</feature>
<dbReference type="RefSeq" id="WP_346055397.1">
    <property type="nucleotide sequence ID" value="NZ_BAABIB010000106.1"/>
</dbReference>
<comment type="caution">
    <text evidence="3">The sequence shown here is derived from an EMBL/GenBank/DDBJ whole genome shotgun (WGS) entry which is preliminary data.</text>
</comment>
<evidence type="ECO:0000313" key="3">
    <source>
        <dbReference type="EMBL" id="GAA5173183.1"/>
    </source>
</evidence>
<accession>A0ABP9R8S7</accession>
<keyword evidence="4" id="KW-1185">Reference proteome</keyword>
<keyword evidence="2" id="KW-1133">Transmembrane helix</keyword>
<name>A0ABP9R8S7_9PSEU</name>
<sequence>MLYIVLILVLAALGLLVTALITASSLWAWASIALSVLAGLVLVADFVRRRAARRRPARAVEPSEPEPSESPDPDDEVEEPAGDETELLRVTGELDEEQTPVVQTGDPAVEPTSPEDAEAVAKLDVEVLVVDEYPRYHVAECTWLADRDTIPISVKEARDLGFTPCARCTPDAKLLSASKSR</sequence>
<dbReference type="InterPro" id="IPR035451">
    <property type="entry name" value="Ada-like_dom_sf"/>
</dbReference>
<evidence type="ECO:0000256" key="1">
    <source>
        <dbReference type="SAM" id="MobiDB-lite"/>
    </source>
</evidence>
<dbReference type="Proteomes" id="UP001500192">
    <property type="component" value="Unassembled WGS sequence"/>
</dbReference>
<protein>
    <submittedName>
        <fullName evidence="3">Uncharacterized protein</fullName>
    </submittedName>
</protein>
<dbReference type="EMBL" id="BAABIB010000106">
    <property type="protein sequence ID" value="GAA5173183.1"/>
    <property type="molecule type" value="Genomic_DNA"/>
</dbReference>
<organism evidence="3 4">
    <name type="scientific">Amycolatopsis dongchuanensis</name>
    <dbReference type="NCBI Taxonomy" id="1070866"/>
    <lineage>
        <taxon>Bacteria</taxon>
        <taxon>Bacillati</taxon>
        <taxon>Actinomycetota</taxon>
        <taxon>Actinomycetes</taxon>
        <taxon>Pseudonocardiales</taxon>
        <taxon>Pseudonocardiaceae</taxon>
        <taxon>Amycolatopsis</taxon>
    </lineage>
</organism>
<proteinExistence type="predicted"/>
<feature type="transmembrane region" description="Helical" evidence="2">
    <location>
        <begin position="29"/>
        <end position="47"/>
    </location>
</feature>
<feature type="region of interest" description="Disordered" evidence="1">
    <location>
        <begin position="55"/>
        <end position="114"/>
    </location>
</feature>
<evidence type="ECO:0000256" key="2">
    <source>
        <dbReference type="SAM" id="Phobius"/>
    </source>
</evidence>